<keyword evidence="2" id="KW-1133">Transmembrane helix</keyword>
<evidence type="ECO:0000256" key="1">
    <source>
        <dbReference type="SAM" id="MobiDB-lite"/>
    </source>
</evidence>
<feature type="compositionally biased region" description="Low complexity" evidence="1">
    <location>
        <begin position="370"/>
        <end position="388"/>
    </location>
</feature>
<evidence type="ECO:0000259" key="3">
    <source>
        <dbReference type="Pfam" id="PF00656"/>
    </source>
</evidence>
<feature type="compositionally biased region" description="Polar residues" evidence="1">
    <location>
        <begin position="393"/>
        <end position="419"/>
    </location>
</feature>
<dbReference type="eggNOG" id="COG4249">
    <property type="taxonomic scope" value="Bacteria"/>
</dbReference>
<accession>K9WLP7</accession>
<dbReference type="HOGENOM" id="CLU_015555_0_0_3"/>
<dbReference type="Gene3D" id="3.40.50.1460">
    <property type="match status" value="1"/>
</dbReference>
<keyword evidence="2" id="KW-0472">Membrane</keyword>
<feature type="region of interest" description="Disordered" evidence="1">
    <location>
        <begin position="369"/>
        <end position="419"/>
    </location>
</feature>
<feature type="transmembrane region" description="Helical" evidence="2">
    <location>
        <begin position="342"/>
        <end position="362"/>
    </location>
</feature>
<dbReference type="OrthoDB" id="581349at2"/>
<organism evidence="4 5">
    <name type="scientific">Allocoleopsis franciscana PCC 7113</name>
    <dbReference type="NCBI Taxonomy" id="1173027"/>
    <lineage>
        <taxon>Bacteria</taxon>
        <taxon>Bacillati</taxon>
        <taxon>Cyanobacteriota</taxon>
        <taxon>Cyanophyceae</taxon>
        <taxon>Coleofasciculales</taxon>
        <taxon>Coleofasciculaceae</taxon>
        <taxon>Allocoleopsis</taxon>
        <taxon>Allocoleopsis franciscana</taxon>
    </lineage>
</organism>
<dbReference type="GO" id="GO:0006508">
    <property type="term" value="P:proteolysis"/>
    <property type="evidence" value="ECO:0007669"/>
    <property type="project" value="InterPro"/>
</dbReference>
<dbReference type="Proteomes" id="UP000010471">
    <property type="component" value="Chromosome"/>
</dbReference>
<dbReference type="AlphaFoldDB" id="K9WLP7"/>
<sequence length="617" mass="67720">MANHACIAIGINHYQFLPPLNYGEDDAQALWQFWLNQADLPSNQCLLLSDTAPLMGNQSSYPTRDNILYALENNRLTSGNSSNWRWFFFSGYGVRWEQVDYFLPIDANPKDIPGTAISARSLLGSLKAQGDENLLVFLDINRSPGLQAGAPVGSELVELAHQMGIVLVLSSQLDQFSHEAAGLGHGLFTTTLLEALTYYHTDTTLEKLEQYLGDRLPELSQHHWRPIQTPLFVIPPQTNQQQRIWPTAVYSPGIEPHPASPSMAFQSGTRWNTEDAAEDHSYNGIGTPKPTSGVSVLESPTYPSSIPGTTIHQTESVPMAMVPYITHGSKSASRKTPLWQQILLWGGGAVLVLLLMIAAVLFRNRDGFTNEPLVNPSPVNPSPITSPVATEPRSPQTGSDGTLNPPTSLPQTGEPSRLQVNQETLDQARRLLRPNQASLFNKAIVQARQVKPGDPLYAKARRDITRWSGVILDLAEGRAKAGNFGGAIAAAQLVPKDDWSVYGKAQQTINQWKILATQQQKNKTLIQEAKQQIQPNQASSYSRAITTLRPILPDQPGYDEAQQLTAQWSRTIYLIAQSRASRGKLQEAIQSASLVPAGTPSAEAAKVAIAKWQQGKR</sequence>
<feature type="domain" description="Peptidase C14 caspase" evidence="3">
    <location>
        <begin position="5"/>
        <end position="214"/>
    </location>
</feature>
<dbReference type="GO" id="GO:0004197">
    <property type="term" value="F:cysteine-type endopeptidase activity"/>
    <property type="evidence" value="ECO:0007669"/>
    <property type="project" value="InterPro"/>
</dbReference>
<dbReference type="EMBL" id="CP003630">
    <property type="protein sequence ID" value="AFZ20731.1"/>
    <property type="molecule type" value="Genomic_DNA"/>
</dbReference>
<evidence type="ECO:0000256" key="2">
    <source>
        <dbReference type="SAM" id="Phobius"/>
    </source>
</evidence>
<dbReference type="Pfam" id="PF00656">
    <property type="entry name" value="Peptidase_C14"/>
    <property type="match status" value="1"/>
</dbReference>
<keyword evidence="5" id="KW-1185">Reference proteome</keyword>
<gene>
    <name evidence="4" type="ORF">Mic7113_5074</name>
</gene>
<reference evidence="4 5" key="1">
    <citation type="submission" date="2012-06" db="EMBL/GenBank/DDBJ databases">
        <title>Finished chromosome of genome of Microcoleus sp. PCC 7113.</title>
        <authorList>
            <consortium name="US DOE Joint Genome Institute"/>
            <person name="Gugger M."/>
            <person name="Coursin T."/>
            <person name="Rippka R."/>
            <person name="Tandeau De Marsac N."/>
            <person name="Huntemann M."/>
            <person name="Wei C.-L."/>
            <person name="Han J."/>
            <person name="Detter J.C."/>
            <person name="Han C."/>
            <person name="Tapia R."/>
            <person name="Chen A."/>
            <person name="Kyrpides N."/>
            <person name="Mavromatis K."/>
            <person name="Markowitz V."/>
            <person name="Szeto E."/>
            <person name="Ivanova N."/>
            <person name="Pagani I."/>
            <person name="Pati A."/>
            <person name="Goodwin L."/>
            <person name="Nordberg H.P."/>
            <person name="Cantor M.N."/>
            <person name="Hua S.X."/>
            <person name="Woyke T."/>
            <person name="Kerfeld C.A."/>
        </authorList>
    </citation>
    <scope>NUCLEOTIDE SEQUENCE [LARGE SCALE GENOMIC DNA]</scope>
    <source>
        <strain evidence="4 5">PCC 7113</strain>
    </source>
</reference>
<dbReference type="RefSeq" id="WP_015184864.1">
    <property type="nucleotide sequence ID" value="NC_019738.1"/>
</dbReference>
<name>K9WLP7_9CYAN</name>
<dbReference type="STRING" id="1173027.Mic7113_5074"/>
<evidence type="ECO:0000313" key="4">
    <source>
        <dbReference type="EMBL" id="AFZ20731.1"/>
    </source>
</evidence>
<protein>
    <recommendedName>
        <fullName evidence="3">Peptidase C14 caspase domain-containing protein</fullName>
    </recommendedName>
</protein>
<evidence type="ECO:0000313" key="5">
    <source>
        <dbReference type="Proteomes" id="UP000010471"/>
    </source>
</evidence>
<dbReference type="KEGG" id="mic:Mic7113_5074"/>
<dbReference type="InterPro" id="IPR029030">
    <property type="entry name" value="Caspase-like_dom_sf"/>
</dbReference>
<proteinExistence type="predicted"/>
<keyword evidence="2" id="KW-0812">Transmembrane</keyword>
<dbReference type="InterPro" id="IPR011600">
    <property type="entry name" value="Pept_C14_caspase"/>
</dbReference>
<dbReference type="SUPFAM" id="SSF52129">
    <property type="entry name" value="Caspase-like"/>
    <property type="match status" value="1"/>
</dbReference>